<evidence type="ECO:0000313" key="2">
    <source>
        <dbReference type="EMBL" id="MBB6431468.1"/>
    </source>
</evidence>
<keyword evidence="1" id="KW-0812">Transmembrane</keyword>
<dbReference type="RefSeq" id="WP_184678933.1">
    <property type="nucleotide sequence ID" value="NZ_JACHGY010000001.1"/>
</dbReference>
<dbReference type="EMBL" id="JACHGY010000001">
    <property type="protein sequence ID" value="MBB6431468.1"/>
    <property type="molecule type" value="Genomic_DNA"/>
</dbReference>
<dbReference type="Proteomes" id="UP000541810">
    <property type="component" value="Unassembled WGS sequence"/>
</dbReference>
<evidence type="ECO:0000256" key="1">
    <source>
        <dbReference type="SAM" id="Phobius"/>
    </source>
</evidence>
<protein>
    <submittedName>
        <fullName evidence="2">Uncharacterized protein</fullName>
    </submittedName>
</protein>
<gene>
    <name evidence="2" type="ORF">HNQ40_003274</name>
</gene>
<accession>A0A7X0H8Z9</accession>
<organism evidence="2 3">
    <name type="scientific">Algisphaera agarilytica</name>
    <dbReference type="NCBI Taxonomy" id="1385975"/>
    <lineage>
        <taxon>Bacteria</taxon>
        <taxon>Pseudomonadati</taxon>
        <taxon>Planctomycetota</taxon>
        <taxon>Phycisphaerae</taxon>
        <taxon>Phycisphaerales</taxon>
        <taxon>Phycisphaeraceae</taxon>
        <taxon>Algisphaera</taxon>
    </lineage>
</organism>
<keyword evidence="1" id="KW-1133">Transmembrane helix</keyword>
<feature type="transmembrane region" description="Helical" evidence="1">
    <location>
        <begin position="29"/>
        <end position="48"/>
    </location>
</feature>
<name>A0A7X0H8Z9_9BACT</name>
<keyword evidence="3" id="KW-1185">Reference proteome</keyword>
<keyword evidence="1" id="KW-0472">Membrane</keyword>
<reference evidence="2 3" key="1">
    <citation type="submission" date="2020-08" db="EMBL/GenBank/DDBJ databases">
        <title>Genomic Encyclopedia of Type Strains, Phase IV (KMG-IV): sequencing the most valuable type-strain genomes for metagenomic binning, comparative biology and taxonomic classification.</title>
        <authorList>
            <person name="Goeker M."/>
        </authorList>
    </citation>
    <scope>NUCLEOTIDE SEQUENCE [LARGE SCALE GENOMIC DNA]</scope>
    <source>
        <strain evidence="2 3">DSM 103725</strain>
    </source>
</reference>
<dbReference type="AlphaFoldDB" id="A0A7X0H8Z9"/>
<sequence length="1085" mass="115354">MFKQTTSISTIYLRLIASYRNPARRRGNVVLLVMVALVLMATLGTSYLQVARVQRGQAGQSTGDIDTVVAAVLVKIEDTISDDARDDNANLLSTGIVNQTQGDEPFDYPWTNVATGGANNYQVTSLTTASSVAAVGGHLDNKWLASSSPSDLGGTPYWENITDLNGVFLSAAGHSDLTSLAAGSAPTESPINHAGVATPGMSNVSINTNVRHTLPAPADFADPTLSLLVDADGDGVPDSRWAWATIPVIEGKAYTMAVRIIDLSGRINLNTATSPLDNTARYDYETSTTTVASEHAPRWDTPAEIDLGRFVNETRNAENAAVPGTANAADLNLLGTDIIARHTGTSGVPTLRDDRTAFWDGSASSFATNNYVADYTNAYTLDDMYELLNQGGVNEDTTTNEAFETNGTGLRDFFSGNETSADYQRYLGDKASDAVDLQEFFEINARVHSTVLSGTSHLAPSGVVPFSNNRLNLTPLFDATDADYADTKNSVSDRIELFLGGGVPLGFTIPEISDQFTSNIADYVDEDNFVTVTGGAGGRAGLEALPFIAEAYGRGIYDLVSSTATESEWSNVGGAIFAIEIANPFQFPISLDDVYLTVTPPGGSLTLLSTDDLLSIVTPAAMVAFNTANGITTNNAATPDINEQELLYPGKSIVFYVDPLGTAMAGDITASVTATETIVVDMSGAAALQAWPTDQAAGTPNAPEDFELGMMASTAANTPLGANYQSVSISTVPPLLTNTSDVSMPIAPQQSFFEARATTAWGGINMLAIGTPDRPDVFPVSPSSVPNSWDFGQAKAVPTGYTAMNDAQAQVIIPNYDNNRMRHIGELAQITGLGYSGTQPINLLWEADHGGTPNPDDLYLDFSPGAPKVNAAVDSLNVPHAVLMLEQFTIYEDSFTPGTINLNTASQELIERSLPFSNPTLANAVAAVIVDFRDNPGGALRSSVSARTTIGQSEGIAYVSELVPLLADVFTTNGTQGNYVGDTVTSEQVDGTDVRVDFGNEYYLDTAGVPIDDGVADDREEEILVYRWLSQVATTRSDCFAAYIWVREHDASDFSSVTDERRVIGLFVRKENGIASQVGTFQTLP</sequence>
<comment type="caution">
    <text evidence="2">The sequence shown here is derived from an EMBL/GenBank/DDBJ whole genome shotgun (WGS) entry which is preliminary data.</text>
</comment>
<evidence type="ECO:0000313" key="3">
    <source>
        <dbReference type="Proteomes" id="UP000541810"/>
    </source>
</evidence>
<proteinExistence type="predicted"/>